<keyword evidence="2" id="KW-1133">Transmembrane helix</keyword>
<evidence type="ECO:0000313" key="4">
    <source>
        <dbReference type="Proteomes" id="UP000479293"/>
    </source>
</evidence>
<evidence type="ECO:0000256" key="2">
    <source>
        <dbReference type="SAM" id="Phobius"/>
    </source>
</evidence>
<evidence type="ECO:0000313" key="3">
    <source>
        <dbReference type="EMBL" id="MPR34030.1"/>
    </source>
</evidence>
<feature type="transmembrane region" description="Helical" evidence="2">
    <location>
        <begin position="50"/>
        <end position="71"/>
    </location>
</feature>
<dbReference type="Proteomes" id="UP000479293">
    <property type="component" value="Unassembled WGS sequence"/>
</dbReference>
<dbReference type="EMBL" id="WHLY01000002">
    <property type="protein sequence ID" value="MPR34030.1"/>
    <property type="molecule type" value="Genomic_DNA"/>
</dbReference>
<protein>
    <submittedName>
        <fullName evidence="3">Uncharacterized protein</fullName>
    </submittedName>
</protein>
<keyword evidence="2" id="KW-0812">Transmembrane</keyword>
<feature type="region of interest" description="Disordered" evidence="1">
    <location>
        <begin position="82"/>
        <end position="153"/>
    </location>
</feature>
<proteinExistence type="predicted"/>
<gene>
    <name evidence="3" type="ORF">GBK04_11790</name>
</gene>
<comment type="caution">
    <text evidence="3">The sequence shown here is derived from an EMBL/GenBank/DDBJ whole genome shotgun (WGS) entry which is preliminary data.</text>
</comment>
<keyword evidence="2" id="KW-0472">Membrane</keyword>
<evidence type="ECO:0000256" key="1">
    <source>
        <dbReference type="SAM" id="MobiDB-lite"/>
    </source>
</evidence>
<dbReference type="AlphaFoldDB" id="A0A7C9FCV4"/>
<name>A0A7C9FCV4_9BACT</name>
<keyword evidence="4" id="KW-1185">Reference proteome</keyword>
<accession>A0A7C9FCV4</accession>
<sequence length="241" mass="27122">MNDNELDDLFRSNADYLADQPPRDFDKDAFWQHLQTAIPRKAAPRKKSRVWGWAAAAVLLAGMFGGIWWIYVESEVENQKWARQAEKTPVPKSTERIARVPQEIPSAVESKKSRPQSMSPQKEVSQEKGTPPRYPSPSPEKAAQEVPLRSPLPEKEPVSLAIKEFARPDTLTGVDAPMPEVAPVFSGKPTYRVVHINEIRERKQQEAKARTRIAFRIGLPSASRVTTQSDHLSPLSIPIQN</sequence>
<reference evidence="3 4" key="1">
    <citation type="submission" date="2019-10" db="EMBL/GenBank/DDBJ databases">
        <title>Draft Genome Sequence of Cytophagaceae sp. SJW1-29.</title>
        <authorList>
            <person name="Choi A."/>
        </authorList>
    </citation>
    <scope>NUCLEOTIDE SEQUENCE [LARGE SCALE GENOMIC DNA]</scope>
    <source>
        <strain evidence="3 4">SJW1-29</strain>
    </source>
</reference>
<organism evidence="3 4">
    <name type="scientific">Salmonirosea aquatica</name>
    <dbReference type="NCBI Taxonomy" id="2654236"/>
    <lineage>
        <taxon>Bacteria</taxon>
        <taxon>Pseudomonadati</taxon>
        <taxon>Bacteroidota</taxon>
        <taxon>Cytophagia</taxon>
        <taxon>Cytophagales</taxon>
        <taxon>Spirosomataceae</taxon>
        <taxon>Salmonirosea</taxon>
    </lineage>
</organism>
<dbReference type="RefSeq" id="WP_152759898.1">
    <property type="nucleotide sequence ID" value="NZ_WHLY01000002.1"/>
</dbReference>